<keyword evidence="6" id="KW-1133">Transmembrane helix</keyword>
<dbReference type="GO" id="GO:0005524">
    <property type="term" value="F:ATP binding"/>
    <property type="evidence" value="ECO:0007669"/>
    <property type="project" value="UniProtKB-KW"/>
</dbReference>
<evidence type="ECO:0000256" key="3">
    <source>
        <dbReference type="ARBA" id="ARBA00022448"/>
    </source>
</evidence>
<sequence>MTLTKQSRYTFYVVGVLVLAWLAGYFGGKAGSDGGATRTVADSGDSAKAAWVDRIKKAGVLRIGCADAPPTIVVKTDGTCTGPDLIPLENIADGIGVKVKTGQAVVRDGEYQDAWKDLRGQIGMIFHSYTLWPHMNVFDNLTVAPRLTLGESKAQLLDRAERALTDVGMAHHLRSRCTQLSGGERQRVAIARALMMRPRLLLCDEITSALDPPVAAEVLGVLTKLKEEEGIACGIVTHDMAFASKAADRICFFEDGLIKEDVPPEQAFNNPQTPGLRAFIDAVRF</sequence>
<feature type="domain" description="ABC transporter" evidence="7">
    <location>
        <begin position="41"/>
        <end position="280"/>
    </location>
</feature>
<feature type="transmembrane region" description="Helical" evidence="6">
    <location>
        <begin position="9"/>
        <end position="28"/>
    </location>
</feature>
<evidence type="ECO:0000256" key="5">
    <source>
        <dbReference type="ARBA" id="ARBA00023136"/>
    </source>
</evidence>
<dbReference type="AlphaFoldDB" id="A0AAU1ZQ35"/>
<dbReference type="InterPro" id="IPR027417">
    <property type="entry name" value="P-loop_NTPase"/>
</dbReference>
<keyword evidence="5 6" id="KW-0472">Membrane</keyword>
<gene>
    <name evidence="8" type="ORF">OHA22_02780</name>
</gene>
<dbReference type="PROSITE" id="PS50893">
    <property type="entry name" value="ABC_TRANSPORTER_2"/>
    <property type="match status" value="1"/>
</dbReference>
<dbReference type="GO" id="GO:0016887">
    <property type="term" value="F:ATP hydrolysis activity"/>
    <property type="evidence" value="ECO:0007669"/>
    <property type="project" value="InterPro"/>
</dbReference>
<dbReference type="PANTHER" id="PTHR43166">
    <property type="entry name" value="AMINO ACID IMPORT ATP-BINDING PROTEIN"/>
    <property type="match status" value="1"/>
</dbReference>
<proteinExistence type="inferred from homology"/>
<dbReference type="InterPro" id="IPR003439">
    <property type="entry name" value="ABC_transporter-like_ATP-bd"/>
</dbReference>
<comment type="similarity">
    <text evidence="2">Belongs to the ABC transporter superfamily.</text>
</comment>
<dbReference type="PANTHER" id="PTHR43166:SF9">
    <property type="entry name" value="GLUTAMATE_ASPARTATE IMPORT ATP-BINDING PROTEIN GLTL"/>
    <property type="match status" value="1"/>
</dbReference>
<name>A0AAU1ZQ35_9ACTN</name>
<dbReference type="Gene3D" id="3.40.50.300">
    <property type="entry name" value="P-loop containing nucleotide triphosphate hydrolases"/>
    <property type="match status" value="1"/>
</dbReference>
<evidence type="ECO:0000313" key="8">
    <source>
        <dbReference type="EMBL" id="WTT14514.1"/>
    </source>
</evidence>
<dbReference type="InterPro" id="IPR017871">
    <property type="entry name" value="ABC_transporter-like_CS"/>
</dbReference>
<keyword evidence="4" id="KW-1003">Cell membrane</keyword>
<comment type="subcellular location">
    <subcellularLocation>
        <location evidence="1">Cell membrane</location>
        <topology evidence="1">Peripheral membrane protein</topology>
    </subcellularLocation>
</comment>
<accession>A0AAU1ZQ35</accession>
<dbReference type="PROSITE" id="PS00211">
    <property type="entry name" value="ABC_TRANSPORTER_1"/>
    <property type="match status" value="1"/>
</dbReference>
<keyword evidence="8" id="KW-0547">Nucleotide-binding</keyword>
<keyword evidence="6" id="KW-0812">Transmembrane</keyword>
<keyword evidence="3" id="KW-0813">Transport</keyword>
<dbReference type="GO" id="GO:0005886">
    <property type="term" value="C:plasma membrane"/>
    <property type="evidence" value="ECO:0007669"/>
    <property type="project" value="UniProtKB-SubCell"/>
</dbReference>
<dbReference type="SUPFAM" id="SSF52540">
    <property type="entry name" value="P-loop containing nucleoside triphosphate hydrolases"/>
    <property type="match status" value="1"/>
</dbReference>
<evidence type="ECO:0000256" key="1">
    <source>
        <dbReference type="ARBA" id="ARBA00004202"/>
    </source>
</evidence>
<evidence type="ECO:0000256" key="6">
    <source>
        <dbReference type="SAM" id="Phobius"/>
    </source>
</evidence>
<evidence type="ECO:0000256" key="4">
    <source>
        <dbReference type="ARBA" id="ARBA00022475"/>
    </source>
</evidence>
<keyword evidence="8" id="KW-0067">ATP-binding</keyword>
<dbReference type="InterPro" id="IPR050086">
    <property type="entry name" value="MetN_ABC_transporter-like"/>
</dbReference>
<evidence type="ECO:0000259" key="7">
    <source>
        <dbReference type="PROSITE" id="PS50893"/>
    </source>
</evidence>
<protein>
    <submittedName>
        <fullName evidence="8">ATP-binding cassette domain-containing protein</fullName>
    </submittedName>
</protein>
<evidence type="ECO:0000256" key="2">
    <source>
        <dbReference type="ARBA" id="ARBA00005417"/>
    </source>
</evidence>
<reference evidence="8" key="1">
    <citation type="submission" date="2022-10" db="EMBL/GenBank/DDBJ databases">
        <title>The complete genomes of actinobacterial strains from the NBC collection.</title>
        <authorList>
            <person name="Joergensen T.S."/>
            <person name="Alvarez Arevalo M."/>
            <person name="Sterndorff E.B."/>
            <person name="Faurdal D."/>
            <person name="Vuksanovic O."/>
            <person name="Mourched A.-S."/>
            <person name="Charusanti P."/>
            <person name="Shaw S."/>
            <person name="Blin K."/>
            <person name="Weber T."/>
        </authorList>
    </citation>
    <scope>NUCLEOTIDE SEQUENCE</scope>
    <source>
        <strain evidence="8">NBC_00093</strain>
    </source>
</reference>
<organism evidence="8">
    <name type="scientific">Streptomyces sp. NBC_00093</name>
    <dbReference type="NCBI Taxonomy" id="2975649"/>
    <lineage>
        <taxon>Bacteria</taxon>
        <taxon>Bacillati</taxon>
        <taxon>Actinomycetota</taxon>
        <taxon>Actinomycetes</taxon>
        <taxon>Kitasatosporales</taxon>
        <taxon>Streptomycetaceae</taxon>
        <taxon>Streptomyces</taxon>
    </lineage>
</organism>
<dbReference type="EMBL" id="CP108222">
    <property type="protein sequence ID" value="WTT14514.1"/>
    <property type="molecule type" value="Genomic_DNA"/>
</dbReference>
<dbReference type="Pfam" id="PF00005">
    <property type="entry name" value="ABC_tran"/>
    <property type="match status" value="1"/>
</dbReference>